<dbReference type="AlphaFoldDB" id="A0A9K3KLR4"/>
<dbReference type="InterPro" id="IPR051961">
    <property type="entry name" value="Fungal_Metabolite_Diox"/>
</dbReference>
<feature type="compositionally biased region" description="Low complexity" evidence="1">
    <location>
        <begin position="42"/>
        <end position="52"/>
    </location>
</feature>
<dbReference type="PANTHER" id="PTHR37563:SF2">
    <property type="entry name" value="PHYTANOYL-COA DIOXYGENASE FAMILY PROTEIN (AFU_ORTHOLOGUE AFUA_2G03330)"/>
    <property type="match status" value="1"/>
</dbReference>
<name>A0A9K3KLR4_9STRA</name>
<dbReference type="PANTHER" id="PTHR37563">
    <property type="entry name" value="PHYTANOYL-COA DIOXYGENASE FAMILY PROTEIN (AFU_ORTHOLOGUE AFUA_2G03330)"/>
    <property type="match status" value="1"/>
</dbReference>
<organism evidence="2 3">
    <name type="scientific">Nitzschia inconspicua</name>
    <dbReference type="NCBI Taxonomy" id="303405"/>
    <lineage>
        <taxon>Eukaryota</taxon>
        <taxon>Sar</taxon>
        <taxon>Stramenopiles</taxon>
        <taxon>Ochrophyta</taxon>
        <taxon>Bacillariophyta</taxon>
        <taxon>Bacillariophyceae</taxon>
        <taxon>Bacillariophycidae</taxon>
        <taxon>Bacillariales</taxon>
        <taxon>Bacillariaceae</taxon>
        <taxon>Nitzschia</taxon>
    </lineage>
</organism>
<keyword evidence="3" id="KW-1185">Reference proteome</keyword>
<feature type="compositionally biased region" description="Basic residues" evidence="1">
    <location>
        <begin position="1"/>
        <end position="10"/>
    </location>
</feature>
<accession>A0A9K3KLR4</accession>
<keyword evidence="2" id="KW-0223">Dioxygenase</keyword>
<sequence>MVKKNKKKRNSRGDASMEDENDKKDLLLGTVSIADDITSSSSSLMDSIFGSSGNKNSKPSTERDLFAKVSSLPKSRIKMSTAPSSHDDPDSKKRRIRPSRNDILQQRRRQSQHPLLASSMDFPGVFEREHDILEELPWEEQVTEMAQSVLQHGLCIIRNPVDTGILQAIASQARVLQSQICRELDAKGISWKATKSNGFEPQTFRFQEAASRCKGRMDMAIGTDNGKTPSNRGENGTKMLDTFYQNADIQQHILQNPKFYPVIRNLLGGAGSDDPEAVKLVYAGLIFNLPNSEDQPWHQDGVPLFPEARNTADMQASFPPYALNVFIPLETQDGSIERGPTEFLPGSHQWSAEQLDQVNSSSENADNSGDSQKAVSPILKQGDVLIYDYRVCHRGTSNLMSVKDDNKDVDTMQASRRILYLMYARPWFTDHINFDYTKNAESIWSTGLSNK</sequence>
<feature type="region of interest" description="Disordered" evidence="1">
    <location>
        <begin position="42"/>
        <end position="119"/>
    </location>
</feature>
<dbReference type="Proteomes" id="UP000693970">
    <property type="component" value="Unassembled WGS sequence"/>
</dbReference>
<protein>
    <submittedName>
        <fullName evidence="2">Phytanoyl-CoA dioxygenase family protein</fullName>
    </submittedName>
</protein>
<reference evidence="2" key="2">
    <citation type="submission" date="2021-04" db="EMBL/GenBank/DDBJ databases">
        <authorList>
            <person name="Podell S."/>
        </authorList>
    </citation>
    <scope>NUCLEOTIDE SEQUENCE</scope>
    <source>
        <strain evidence="2">Hildebrandi</strain>
    </source>
</reference>
<dbReference type="EMBL" id="JAGRRH010000021">
    <property type="protein sequence ID" value="KAG7346042.1"/>
    <property type="molecule type" value="Genomic_DNA"/>
</dbReference>
<evidence type="ECO:0000313" key="3">
    <source>
        <dbReference type="Proteomes" id="UP000693970"/>
    </source>
</evidence>
<dbReference type="Pfam" id="PF05721">
    <property type="entry name" value="PhyH"/>
    <property type="match status" value="1"/>
</dbReference>
<evidence type="ECO:0000313" key="2">
    <source>
        <dbReference type="EMBL" id="KAG7346042.1"/>
    </source>
</evidence>
<feature type="region of interest" description="Disordered" evidence="1">
    <location>
        <begin position="354"/>
        <end position="374"/>
    </location>
</feature>
<evidence type="ECO:0000256" key="1">
    <source>
        <dbReference type="SAM" id="MobiDB-lite"/>
    </source>
</evidence>
<reference evidence="2" key="1">
    <citation type="journal article" date="2021" name="Sci. Rep.">
        <title>Diploid genomic architecture of Nitzschia inconspicua, an elite biomass production diatom.</title>
        <authorList>
            <person name="Oliver A."/>
            <person name="Podell S."/>
            <person name="Pinowska A."/>
            <person name="Traller J.C."/>
            <person name="Smith S.R."/>
            <person name="McClure R."/>
            <person name="Beliaev A."/>
            <person name="Bohutskyi P."/>
            <person name="Hill E.A."/>
            <person name="Rabines A."/>
            <person name="Zheng H."/>
            <person name="Allen L.Z."/>
            <person name="Kuo A."/>
            <person name="Grigoriev I.V."/>
            <person name="Allen A.E."/>
            <person name="Hazlebeck D."/>
            <person name="Allen E.E."/>
        </authorList>
    </citation>
    <scope>NUCLEOTIDE SEQUENCE</scope>
    <source>
        <strain evidence="2">Hildebrandi</strain>
    </source>
</reference>
<keyword evidence="2" id="KW-0560">Oxidoreductase</keyword>
<gene>
    <name evidence="2" type="ORF">IV203_005110</name>
</gene>
<dbReference type="InterPro" id="IPR008775">
    <property type="entry name" value="Phytyl_CoA_dOase-like"/>
</dbReference>
<feature type="region of interest" description="Disordered" evidence="1">
    <location>
        <begin position="1"/>
        <end position="26"/>
    </location>
</feature>
<comment type="caution">
    <text evidence="2">The sequence shown here is derived from an EMBL/GenBank/DDBJ whole genome shotgun (WGS) entry which is preliminary data.</text>
</comment>
<proteinExistence type="predicted"/>
<dbReference type="GO" id="GO:0051213">
    <property type="term" value="F:dioxygenase activity"/>
    <property type="evidence" value="ECO:0007669"/>
    <property type="project" value="UniProtKB-KW"/>
</dbReference>
<dbReference type="OrthoDB" id="420046at2759"/>